<dbReference type="NCBIfam" id="NF003815">
    <property type="entry name" value="PRK05406.1-4"/>
    <property type="match status" value="1"/>
</dbReference>
<dbReference type="EC" id="3.5.2.9" evidence="1"/>
<keyword evidence="1" id="KW-0547">Nucleotide-binding</keyword>
<dbReference type="CDD" id="cd10800">
    <property type="entry name" value="LamB_YcsF_YbgL_like"/>
    <property type="match status" value="1"/>
</dbReference>
<dbReference type="GO" id="GO:0005975">
    <property type="term" value="P:carbohydrate metabolic process"/>
    <property type="evidence" value="ECO:0007669"/>
    <property type="project" value="InterPro"/>
</dbReference>
<dbReference type="AlphaFoldDB" id="A0A0J1CRP9"/>
<dbReference type="PANTHER" id="PTHR30292:SF0">
    <property type="entry name" value="5-OXOPROLINASE SUBUNIT A"/>
    <property type="match status" value="1"/>
</dbReference>
<dbReference type="OrthoDB" id="9773478at2"/>
<evidence type="ECO:0000313" key="3">
    <source>
        <dbReference type="Proteomes" id="UP000035963"/>
    </source>
</evidence>
<dbReference type="PANTHER" id="PTHR30292">
    <property type="entry name" value="UNCHARACTERIZED PROTEIN YBGL-RELATED"/>
    <property type="match status" value="1"/>
</dbReference>
<dbReference type="InterPro" id="IPR011330">
    <property type="entry name" value="Glyco_hydro/deAcase_b/a-brl"/>
</dbReference>
<comment type="catalytic activity">
    <reaction evidence="1">
        <text>5-oxo-L-proline + ATP + 2 H2O = L-glutamate + ADP + phosphate + H(+)</text>
        <dbReference type="Rhea" id="RHEA:10348"/>
        <dbReference type="ChEBI" id="CHEBI:15377"/>
        <dbReference type="ChEBI" id="CHEBI:15378"/>
        <dbReference type="ChEBI" id="CHEBI:29985"/>
        <dbReference type="ChEBI" id="CHEBI:30616"/>
        <dbReference type="ChEBI" id="CHEBI:43474"/>
        <dbReference type="ChEBI" id="CHEBI:58402"/>
        <dbReference type="ChEBI" id="CHEBI:456216"/>
        <dbReference type="EC" id="3.5.2.9"/>
    </reaction>
</comment>
<evidence type="ECO:0000256" key="1">
    <source>
        <dbReference type="HAMAP-Rule" id="MF_00691"/>
    </source>
</evidence>
<dbReference type="Proteomes" id="UP000035963">
    <property type="component" value="Unassembled WGS sequence"/>
</dbReference>
<dbReference type="InterPro" id="IPR005501">
    <property type="entry name" value="LamB/YcsF/PxpA-like"/>
</dbReference>
<dbReference type="RefSeq" id="WP_047895103.1">
    <property type="nucleotide sequence ID" value="NZ_AEJF01000154.1"/>
</dbReference>
<protein>
    <recommendedName>
        <fullName evidence="1">5-oxoprolinase subunit A</fullName>
        <shortName evidence="1">5-OPase subunit A</shortName>
        <ecNumber evidence="1">3.5.2.9</ecNumber>
    </recommendedName>
    <alternativeName>
        <fullName evidence="1">5-oxoprolinase (ATP-hydrolyzing) subunit A</fullName>
    </alternativeName>
</protein>
<comment type="caution">
    <text evidence="2">The sequence shown here is derived from an EMBL/GenBank/DDBJ whole genome shotgun (WGS) entry which is preliminary data.</text>
</comment>
<evidence type="ECO:0000313" key="2">
    <source>
        <dbReference type="EMBL" id="KLU23300.1"/>
    </source>
</evidence>
<comment type="subunit">
    <text evidence="1">Forms a complex composed of PxpA, PxpB and PxpC.</text>
</comment>
<accession>A0A0J1CRP9</accession>
<dbReference type="EMBL" id="AEJF01000154">
    <property type="protein sequence ID" value="KLU23300.1"/>
    <property type="molecule type" value="Genomic_DNA"/>
</dbReference>
<organism evidence="2 3">
    <name type="scientific">Caballeronia mineralivorans PML1(12)</name>
    <dbReference type="NCBI Taxonomy" id="908627"/>
    <lineage>
        <taxon>Bacteria</taxon>
        <taxon>Pseudomonadati</taxon>
        <taxon>Pseudomonadota</taxon>
        <taxon>Betaproteobacteria</taxon>
        <taxon>Burkholderiales</taxon>
        <taxon>Burkholderiaceae</taxon>
        <taxon>Caballeronia</taxon>
    </lineage>
</organism>
<comment type="similarity">
    <text evidence="1">Belongs to the LamB/PxpA family.</text>
</comment>
<keyword evidence="1" id="KW-0378">Hydrolase</keyword>
<dbReference type="Pfam" id="PF03746">
    <property type="entry name" value="LamB_YcsF"/>
    <property type="match status" value="1"/>
</dbReference>
<dbReference type="PATRIC" id="fig|908627.4.peg.5852"/>
<dbReference type="HAMAP" id="MF_00691">
    <property type="entry name" value="PxpA"/>
    <property type="match status" value="1"/>
</dbReference>
<reference evidence="2 3" key="1">
    <citation type="journal article" date="2015" name="Genome Announc.">
        <title>Draft Genome Sequence of Burkholderia sp. Strain PML1(12), an Ectomycorrhizosphere-Inhabiting Bacterium with Effective Mineral-Weathering Ability.</title>
        <authorList>
            <person name="Uroz S."/>
            <person name="Oger P."/>
        </authorList>
    </citation>
    <scope>NUCLEOTIDE SEQUENCE [LARGE SCALE GENOMIC DNA]</scope>
    <source>
        <strain evidence="3">PML1(12)</strain>
    </source>
</reference>
<keyword evidence="1" id="KW-0067">ATP-binding</keyword>
<dbReference type="Gene3D" id="3.20.20.370">
    <property type="entry name" value="Glycoside hydrolase/deacetylase"/>
    <property type="match status" value="1"/>
</dbReference>
<dbReference type="SUPFAM" id="SSF88713">
    <property type="entry name" value="Glycoside hydrolase/deacetylase"/>
    <property type="match status" value="1"/>
</dbReference>
<dbReference type="NCBIfam" id="NF003814">
    <property type="entry name" value="PRK05406.1-3"/>
    <property type="match status" value="1"/>
</dbReference>
<keyword evidence="3" id="KW-1185">Reference proteome</keyword>
<dbReference type="NCBIfam" id="NF003816">
    <property type="entry name" value="PRK05406.1-5"/>
    <property type="match status" value="1"/>
</dbReference>
<name>A0A0J1CRP9_9BURK</name>
<sequence length="250" mass="26234">MEIDLNADLGEGCGSDEALLDLVSSANIACGWHAGGATAMRDCVRWAVAKGVAIGAHPSFNDPANFGRKEMDIPASEIYAGVLYQLGALAAIVKAEGGRMSHVKPHGALYNQAAKNPEIAEAIVAAIHDFDPSLLVFGLANSNLVDATRKANMVAIEEVFADRGYRADGSLVPRKDPGALLDDEEAVLARTLAMAKERRVQAVSGEWVSINAQTVCLHGDGAHALAFAKRIRGALETAGIEVRAAHAAEV</sequence>
<proteinExistence type="inferred from homology"/>
<dbReference type="GO" id="GO:0017168">
    <property type="term" value="F:5-oxoprolinase (ATP-hydrolyzing) activity"/>
    <property type="evidence" value="ECO:0007669"/>
    <property type="project" value="UniProtKB-UniRule"/>
</dbReference>
<comment type="function">
    <text evidence="1">Catalyzes the cleavage of 5-oxoproline to form L-glutamate coupled to the hydrolysis of ATP to ADP and inorganic phosphate.</text>
</comment>
<dbReference type="GO" id="GO:0005524">
    <property type="term" value="F:ATP binding"/>
    <property type="evidence" value="ECO:0007669"/>
    <property type="project" value="UniProtKB-UniRule"/>
</dbReference>
<gene>
    <name evidence="1" type="primary">pxpA</name>
    <name evidence="2" type="ORF">EOS_26230</name>
</gene>